<keyword evidence="3" id="KW-1185">Reference proteome</keyword>
<evidence type="ECO:0000256" key="1">
    <source>
        <dbReference type="SAM" id="Phobius"/>
    </source>
</evidence>
<evidence type="ECO:0000313" key="2">
    <source>
        <dbReference type="EMBL" id="CCD14293.1"/>
    </source>
</evidence>
<feature type="transmembrane region" description="Helical" evidence="1">
    <location>
        <begin position="75"/>
        <end position="96"/>
    </location>
</feature>
<keyword evidence="1" id="KW-1133">Transmembrane helix</keyword>
<protein>
    <submittedName>
        <fullName evidence="2">WGS project CAEQ00000000 data, annotated contig 199</fullName>
    </submittedName>
</protein>
<sequence>MFICACPLLTEVSLTESAIEITLHVLCFFRCYSFQVMTTDERQLFSKYVEEISRTQRHHVANRVEELARHQSSAWYYFIGCVAFTTSSVMMAFKLWGPRHIFKNSMYYARPLPPAISMGVVLYGILYTCRGMLMRNRICTMMEDYEYELKRISAHHCEEGVNQLAWLQFITEQLKQGAEHRFDFKKLRS</sequence>
<comment type="caution">
    <text evidence="2">The sequence shown here is derived from an EMBL/GenBank/DDBJ whole genome shotgun (WGS) entry which is preliminary data.</text>
</comment>
<keyword evidence="1" id="KW-0812">Transmembrane</keyword>
<organism evidence="2 3">
    <name type="scientific">Trypanosoma congolense (strain IL3000)</name>
    <dbReference type="NCBI Taxonomy" id="1068625"/>
    <lineage>
        <taxon>Eukaryota</taxon>
        <taxon>Discoba</taxon>
        <taxon>Euglenozoa</taxon>
        <taxon>Kinetoplastea</taxon>
        <taxon>Metakinetoplastina</taxon>
        <taxon>Trypanosomatida</taxon>
        <taxon>Trypanosomatidae</taxon>
        <taxon>Trypanosoma</taxon>
        <taxon>Nannomonas</taxon>
    </lineage>
</organism>
<evidence type="ECO:0000313" key="3">
    <source>
        <dbReference type="Proteomes" id="UP000000702"/>
    </source>
</evidence>
<dbReference type="Proteomes" id="UP000000702">
    <property type="component" value="Unassembled WGS sequence"/>
</dbReference>
<gene>
    <name evidence="2" type="ORF">TCIL3000_0_05300</name>
</gene>
<name>F9WAM3_TRYCI</name>
<dbReference type="VEuPathDB" id="TriTrypDB:TcIL3000_0_05300"/>
<proteinExistence type="predicted"/>
<reference evidence="2 3" key="2">
    <citation type="journal article" date="2012" name="Proc. Natl. Acad. Sci. U.S.A.">
        <title>Antigenic diversity is generated by distinct evolutionary mechanisms in African trypanosome species.</title>
        <authorList>
            <person name="Jackson A.P."/>
            <person name="Berry A."/>
            <person name="Aslett M."/>
            <person name="Allison H.C."/>
            <person name="Burton P."/>
            <person name="Vavrova-Anderson J."/>
            <person name="Brown R."/>
            <person name="Browne H."/>
            <person name="Corton N."/>
            <person name="Hauser H."/>
            <person name="Gamble J."/>
            <person name="Gilderthorp R."/>
            <person name="Marcello L."/>
            <person name="McQuillan J."/>
            <person name="Otto T.D."/>
            <person name="Quail M.A."/>
            <person name="Sanders M.J."/>
            <person name="van Tonder A."/>
            <person name="Ginger M.L."/>
            <person name="Field M.C."/>
            <person name="Barry J.D."/>
            <person name="Hertz-Fowler C."/>
            <person name="Berriman M."/>
        </authorList>
    </citation>
    <scope>NUCLEOTIDE SEQUENCE [LARGE SCALE GENOMIC DNA]</scope>
    <source>
        <strain evidence="2 3">IL3000</strain>
    </source>
</reference>
<reference evidence="3" key="1">
    <citation type="submission" date="2011-07" db="EMBL/GenBank/DDBJ databases">
        <title>Divergent evolution of antigenic variation in African trypanosomes.</title>
        <authorList>
            <person name="Jackson A.P."/>
            <person name="Berry A."/>
            <person name="Allison H.C."/>
            <person name="Burton P."/>
            <person name="Anderson J."/>
            <person name="Aslett M."/>
            <person name="Brown R."/>
            <person name="Corton N."/>
            <person name="Harris D."/>
            <person name="Hauser H."/>
            <person name="Gamble J."/>
            <person name="Gilderthorp R."/>
            <person name="McQuillan J."/>
            <person name="Quail M.A."/>
            <person name="Sanders M."/>
            <person name="Van Tonder A."/>
            <person name="Ginger M.L."/>
            <person name="Donelson J.E."/>
            <person name="Field M.C."/>
            <person name="Barry J.D."/>
            <person name="Berriman M."/>
            <person name="Hertz-Fowler C."/>
        </authorList>
    </citation>
    <scope>NUCLEOTIDE SEQUENCE [LARGE SCALE GENOMIC DNA]</scope>
    <source>
        <strain evidence="3">IL3000</strain>
    </source>
</reference>
<dbReference type="EMBL" id="CAEQ01001454">
    <property type="protein sequence ID" value="CCD14293.1"/>
    <property type="molecule type" value="Genomic_DNA"/>
</dbReference>
<dbReference type="OMA" id="KRISAHH"/>
<dbReference type="AlphaFoldDB" id="F9WAM3"/>
<feature type="transmembrane region" description="Helical" evidence="1">
    <location>
        <begin position="116"/>
        <end position="133"/>
    </location>
</feature>
<accession>F9WAM3</accession>
<keyword evidence="1" id="KW-0472">Membrane</keyword>